<evidence type="ECO:0000256" key="6">
    <source>
        <dbReference type="ARBA" id="ARBA00023136"/>
    </source>
</evidence>
<reference evidence="10" key="1">
    <citation type="submission" date="2016-10" db="EMBL/GenBank/DDBJ databases">
        <authorList>
            <person name="Varghese N."/>
            <person name="Submissions S."/>
        </authorList>
    </citation>
    <scope>NUCLEOTIDE SEQUENCE [LARGE SCALE GENOMIC DNA]</scope>
    <source>
        <strain evidence="10">DSM 8987</strain>
    </source>
</reference>
<keyword evidence="6" id="KW-0472">Membrane</keyword>
<protein>
    <submittedName>
        <fullName evidence="9">Outer membrane protein TolC</fullName>
    </submittedName>
</protein>
<evidence type="ECO:0000313" key="9">
    <source>
        <dbReference type="EMBL" id="SDE30664.1"/>
    </source>
</evidence>
<evidence type="ECO:0000256" key="4">
    <source>
        <dbReference type="ARBA" id="ARBA00022452"/>
    </source>
</evidence>
<dbReference type="EMBL" id="FNAQ01000007">
    <property type="protein sequence ID" value="SDE30664.1"/>
    <property type="molecule type" value="Genomic_DNA"/>
</dbReference>
<keyword evidence="7" id="KW-0998">Cell outer membrane</keyword>
<dbReference type="OrthoDB" id="9814032at2"/>
<dbReference type="GO" id="GO:1990281">
    <property type="term" value="C:efflux pump complex"/>
    <property type="evidence" value="ECO:0007669"/>
    <property type="project" value="TreeGrafter"/>
</dbReference>
<dbReference type="GO" id="GO:0015288">
    <property type="term" value="F:porin activity"/>
    <property type="evidence" value="ECO:0007669"/>
    <property type="project" value="TreeGrafter"/>
</dbReference>
<sequence length="452" mass="50618">MVAQAQPTNRSEVSMLKQLIILALAVLLPVPVLAAPPAALTGNLTLEDCIQQGLTYNPQVHAYALAIDESDQAVLEAWGAFLPTLSLGYNVNDLSNNSDTERDTDYLDQNSQSLNVRLTQPLFTSFSGVAGVKRARQSRDYRRAELDFMRQQLVREVSTSFYSHLQASQRAAQWQASVERLQRQKEIAAAWVAQELAPRLRLLETEVELSNARHELIRAQSQQQIAAAQLRQWLALDARAPLNLQGEFAPEQSLSPCGQLGDCLQLALQQRPDLQLAQLSIEMARQDAHAVLARNLPQAQIEGGWTDYQREYDDPLYPEDDREYYSVSLNLSMKPFQGGRNLAAWRKQRIAVDRYSHQLAATRHQITSDVETRYQQLQEAGARIHTAETALNEARAAYQVAERSAELGIVSLDDLLNAELRLTRAEINLIDSRAEAALARVQLDYAIGTPVR</sequence>
<dbReference type="AlphaFoldDB" id="A0A1G7BU54"/>
<proteinExistence type="inferred from homology"/>
<name>A0A1G7BU54_9BACT</name>
<evidence type="ECO:0000256" key="1">
    <source>
        <dbReference type="ARBA" id="ARBA00004442"/>
    </source>
</evidence>
<feature type="coiled-coil region" evidence="8">
    <location>
        <begin position="377"/>
        <end position="404"/>
    </location>
</feature>
<dbReference type="InterPro" id="IPR003423">
    <property type="entry name" value="OMP_efflux"/>
</dbReference>
<keyword evidence="3" id="KW-0813">Transport</keyword>
<keyword evidence="5" id="KW-0812">Transmembrane</keyword>
<dbReference type="Gene3D" id="1.20.1600.10">
    <property type="entry name" value="Outer membrane efflux proteins (OEP)"/>
    <property type="match status" value="1"/>
</dbReference>
<keyword evidence="4" id="KW-1134">Transmembrane beta strand</keyword>
<comment type="similarity">
    <text evidence="2">Belongs to the outer membrane factor (OMF) (TC 1.B.17) family.</text>
</comment>
<evidence type="ECO:0000256" key="7">
    <source>
        <dbReference type="ARBA" id="ARBA00023237"/>
    </source>
</evidence>
<accession>A0A1G7BU54</accession>
<evidence type="ECO:0000313" key="10">
    <source>
        <dbReference type="Proteomes" id="UP000243205"/>
    </source>
</evidence>
<keyword evidence="10" id="KW-1185">Reference proteome</keyword>
<organism evidence="9 10">
    <name type="scientific">Desulfuromonas thiophila</name>
    <dbReference type="NCBI Taxonomy" id="57664"/>
    <lineage>
        <taxon>Bacteria</taxon>
        <taxon>Pseudomonadati</taxon>
        <taxon>Thermodesulfobacteriota</taxon>
        <taxon>Desulfuromonadia</taxon>
        <taxon>Desulfuromonadales</taxon>
        <taxon>Desulfuromonadaceae</taxon>
        <taxon>Desulfuromonas</taxon>
    </lineage>
</organism>
<dbReference type="GO" id="GO:0015562">
    <property type="term" value="F:efflux transmembrane transporter activity"/>
    <property type="evidence" value="ECO:0007669"/>
    <property type="project" value="InterPro"/>
</dbReference>
<dbReference type="PANTHER" id="PTHR30026">
    <property type="entry name" value="OUTER MEMBRANE PROTEIN TOLC"/>
    <property type="match status" value="1"/>
</dbReference>
<comment type="subcellular location">
    <subcellularLocation>
        <location evidence="1">Cell outer membrane</location>
    </subcellularLocation>
</comment>
<dbReference type="Proteomes" id="UP000243205">
    <property type="component" value="Unassembled WGS sequence"/>
</dbReference>
<gene>
    <name evidence="9" type="ORF">SAMN05661003_10751</name>
</gene>
<feature type="coiled-coil region" evidence="8">
    <location>
        <begin position="164"/>
        <end position="222"/>
    </location>
</feature>
<dbReference type="GO" id="GO:0009279">
    <property type="term" value="C:cell outer membrane"/>
    <property type="evidence" value="ECO:0007669"/>
    <property type="project" value="UniProtKB-SubCell"/>
</dbReference>
<evidence type="ECO:0000256" key="8">
    <source>
        <dbReference type="SAM" id="Coils"/>
    </source>
</evidence>
<dbReference type="InterPro" id="IPR051906">
    <property type="entry name" value="TolC-like"/>
</dbReference>
<evidence type="ECO:0000256" key="2">
    <source>
        <dbReference type="ARBA" id="ARBA00007613"/>
    </source>
</evidence>
<dbReference type="STRING" id="57664.SAMN05661003_10751"/>
<keyword evidence="8" id="KW-0175">Coiled coil</keyword>
<evidence type="ECO:0000256" key="5">
    <source>
        <dbReference type="ARBA" id="ARBA00022692"/>
    </source>
</evidence>
<dbReference type="Pfam" id="PF02321">
    <property type="entry name" value="OEP"/>
    <property type="match status" value="2"/>
</dbReference>
<evidence type="ECO:0000256" key="3">
    <source>
        <dbReference type="ARBA" id="ARBA00022448"/>
    </source>
</evidence>
<dbReference type="PANTHER" id="PTHR30026:SF20">
    <property type="entry name" value="OUTER MEMBRANE PROTEIN TOLC"/>
    <property type="match status" value="1"/>
</dbReference>
<dbReference type="SUPFAM" id="SSF56954">
    <property type="entry name" value="Outer membrane efflux proteins (OEP)"/>
    <property type="match status" value="1"/>
</dbReference>